<dbReference type="AlphaFoldDB" id="A0A518EW50"/>
<dbReference type="SUPFAM" id="SSF46785">
    <property type="entry name" value="Winged helix' DNA-binding domain"/>
    <property type="match status" value="1"/>
</dbReference>
<accession>A0A518EW50</accession>
<evidence type="ECO:0000313" key="2">
    <source>
        <dbReference type="Proteomes" id="UP000320390"/>
    </source>
</evidence>
<dbReference type="RefSeq" id="WP_145200750.1">
    <property type="nucleotide sequence ID" value="NZ_CP036434.1"/>
</dbReference>
<dbReference type="Gene3D" id="1.10.10.10">
    <property type="entry name" value="Winged helix-like DNA-binding domain superfamily/Winged helix DNA-binding domain"/>
    <property type="match status" value="1"/>
</dbReference>
<name>A0A518EW50_9BACT</name>
<dbReference type="EMBL" id="CP036434">
    <property type="protein sequence ID" value="QDV08316.1"/>
    <property type="molecule type" value="Genomic_DNA"/>
</dbReference>
<dbReference type="InterPro" id="IPR036390">
    <property type="entry name" value="WH_DNA-bd_sf"/>
</dbReference>
<sequence length="120" mass="13145">MADPHASLRSCSWGALTGPLPIKSPETAIGAALFVRRGRHLDPTATGALVLEYAETILRSGEELTNVLRGHAPTRTRTLRVGIVDVMMKLVAFRHLEPLPRCHPSINAIYRHPACNSYPL</sequence>
<reference evidence="1 2" key="1">
    <citation type="submission" date="2019-02" db="EMBL/GenBank/DDBJ databases">
        <title>Deep-cultivation of Planctomycetes and their phenomic and genomic characterization uncovers novel biology.</title>
        <authorList>
            <person name="Wiegand S."/>
            <person name="Jogler M."/>
            <person name="Boedeker C."/>
            <person name="Pinto D."/>
            <person name="Vollmers J."/>
            <person name="Rivas-Marin E."/>
            <person name="Kohn T."/>
            <person name="Peeters S.H."/>
            <person name="Heuer A."/>
            <person name="Rast P."/>
            <person name="Oberbeckmann S."/>
            <person name="Bunk B."/>
            <person name="Jeske O."/>
            <person name="Meyerdierks A."/>
            <person name="Storesund J.E."/>
            <person name="Kallscheuer N."/>
            <person name="Luecker S."/>
            <person name="Lage O.M."/>
            <person name="Pohl T."/>
            <person name="Merkel B.J."/>
            <person name="Hornburger P."/>
            <person name="Mueller R.-W."/>
            <person name="Bruemmer F."/>
            <person name="Labrenz M."/>
            <person name="Spormann A.M."/>
            <person name="Op den Camp H."/>
            <person name="Overmann J."/>
            <person name="Amann R."/>
            <person name="Jetten M.S.M."/>
            <person name="Mascher T."/>
            <person name="Medema M.H."/>
            <person name="Devos D.P."/>
            <person name="Kaster A.-K."/>
            <person name="Ovreas L."/>
            <person name="Rohde M."/>
            <person name="Galperin M.Y."/>
            <person name="Jogler C."/>
        </authorList>
    </citation>
    <scope>NUCLEOTIDE SEQUENCE [LARGE SCALE GENOMIC DNA]</scope>
    <source>
        <strain evidence="1 2">Poly30</strain>
    </source>
</reference>
<organism evidence="1 2">
    <name type="scientific">Saltatorellus ferox</name>
    <dbReference type="NCBI Taxonomy" id="2528018"/>
    <lineage>
        <taxon>Bacteria</taxon>
        <taxon>Pseudomonadati</taxon>
        <taxon>Planctomycetota</taxon>
        <taxon>Planctomycetia</taxon>
        <taxon>Planctomycetia incertae sedis</taxon>
        <taxon>Saltatorellus</taxon>
    </lineage>
</organism>
<gene>
    <name evidence="1" type="ORF">Poly30_38530</name>
</gene>
<dbReference type="InterPro" id="IPR036388">
    <property type="entry name" value="WH-like_DNA-bd_sf"/>
</dbReference>
<dbReference type="OrthoDB" id="464481at2"/>
<evidence type="ECO:0000313" key="1">
    <source>
        <dbReference type="EMBL" id="QDV08316.1"/>
    </source>
</evidence>
<proteinExistence type="predicted"/>
<protein>
    <submittedName>
        <fullName evidence="1">Transcriptional activator NhaR</fullName>
    </submittedName>
</protein>
<keyword evidence="2" id="KW-1185">Reference proteome</keyword>
<dbReference type="Proteomes" id="UP000320390">
    <property type="component" value="Chromosome"/>
</dbReference>